<dbReference type="InterPro" id="IPR010259">
    <property type="entry name" value="S8pro/Inhibitor_I9"/>
</dbReference>
<dbReference type="InterPro" id="IPR015500">
    <property type="entry name" value="Peptidase_S8_subtilisin-rel"/>
</dbReference>
<evidence type="ECO:0000256" key="1">
    <source>
        <dbReference type="ARBA" id="ARBA00011073"/>
    </source>
</evidence>
<evidence type="ECO:0000256" key="7">
    <source>
        <dbReference type="ARBA" id="ARBA00022801"/>
    </source>
</evidence>
<feature type="active site" description="Charge relay system" evidence="9">
    <location>
        <position position="574"/>
    </location>
</feature>
<evidence type="ECO:0000256" key="4">
    <source>
        <dbReference type="ARBA" id="ARBA00022670"/>
    </source>
</evidence>
<keyword evidence="4 9" id="KW-0645">Protease</keyword>
<dbReference type="PROSITE" id="PS51892">
    <property type="entry name" value="SUBTILASE"/>
    <property type="match status" value="1"/>
</dbReference>
<feature type="signal peptide" evidence="11">
    <location>
        <begin position="1"/>
        <end position="27"/>
    </location>
</feature>
<evidence type="ECO:0000256" key="3">
    <source>
        <dbReference type="ARBA" id="ARBA00022525"/>
    </source>
</evidence>
<dbReference type="InterPro" id="IPR036852">
    <property type="entry name" value="Peptidase_S8/S53_dom_sf"/>
</dbReference>
<dbReference type="PRINTS" id="PR00723">
    <property type="entry name" value="SUBTILISIN"/>
</dbReference>
<dbReference type="RefSeq" id="WP_065536612.1">
    <property type="nucleotide sequence ID" value="NZ_CP016534.2"/>
</dbReference>
<evidence type="ECO:0000256" key="10">
    <source>
        <dbReference type="RuleBase" id="RU003355"/>
    </source>
</evidence>
<dbReference type="PROSITE" id="PS51272">
    <property type="entry name" value="SLH"/>
    <property type="match status" value="3"/>
</dbReference>
<keyword evidence="8 9" id="KW-0720">Serine protease</keyword>
<dbReference type="Gene3D" id="3.40.50.200">
    <property type="entry name" value="Peptidase S8/S53 domain"/>
    <property type="match status" value="1"/>
</dbReference>
<feature type="domain" description="SLH" evidence="12">
    <location>
        <begin position="1215"/>
        <end position="1278"/>
    </location>
</feature>
<evidence type="ECO:0000256" key="2">
    <source>
        <dbReference type="ARBA" id="ARBA00022512"/>
    </source>
</evidence>
<dbReference type="Gene3D" id="2.60.40.1710">
    <property type="entry name" value="Subtilisin-like superfamily"/>
    <property type="match status" value="1"/>
</dbReference>
<evidence type="ECO:0000313" key="13">
    <source>
        <dbReference type="EMBL" id="ANU10096.1"/>
    </source>
</evidence>
<evidence type="ECO:0000256" key="9">
    <source>
        <dbReference type="PROSITE-ProRule" id="PRU01240"/>
    </source>
</evidence>
<dbReference type="InterPro" id="IPR003137">
    <property type="entry name" value="PA_domain"/>
</dbReference>
<feature type="domain" description="SLH" evidence="12">
    <location>
        <begin position="1279"/>
        <end position="1339"/>
    </location>
</feature>
<feature type="active site" description="Charge relay system" evidence="9">
    <location>
        <position position="183"/>
    </location>
</feature>
<dbReference type="Pfam" id="PF06280">
    <property type="entry name" value="fn3_5"/>
    <property type="match status" value="1"/>
</dbReference>
<dbReference type="Pfam" id="PF00395">
    <property type="entry name" value="SLH"/>
    <property type="match status" value="3"/>
</dbReference>
<dbReference type="PANTHER" id="PTHR43806">
    <property type="entry name" value="PEPTIDASE S8"/>
    <property type="match status" value="1"/>
</dbReference>
<feature type="chain" id="PRO_5045671860" evidence="11">
    <location>
        <begin position="28"/>
        <end position="1403"/>
    </location>
</feature>
<dbReference type="Gene3D" id="2.60.40.10">
    <property type="entry name" value="Immunoglobulins"/>
    <property type="match status" value="1"/>
</dbReference>
<dbReference type="PANTHER" id="PTHR43806:SF11">
    <property type="entry name" value="CEREVISIN-RELATED"/>
    <property type="match status" value="1"/>
</dbReference>
<keyword evidence="14" id="KW-1185">Reference proteome</keyword>
<sequence>MKKTGVWLMGVLLVISSVTGFSSPAVSKVPDPEVKLAQTLLKPQSPKEKVRIIIELKEEPTIEIATTKGVLYKELPDSQKKRIEADAMKKQETVQAAITKVAPKIDYLQTFTTVFNGFSAEVEAGQVAEIAELPNVKAVYEATEYKRPEVKPLMKYSKKLVQAQQAWRDYGFKGEGMIIGVIDTGIDPGHRDMVLSNNKTATLTKTQVEAFVSNHDIEKGAFFTQKVPFGYNYMDANTEIRDVAPDASMHGMHVAGTIGANGNEEKGGIKGVAPEAQLLALKVFGNDAYSASTFGDIYIKAIDDAIKLDADVINLSLGATAGFVDTSNPEQQAVERATNNGVLVAISAGNEDKLGSGFLAPFAENQDYGLIGTPGLAVDSLGVASFENDVITADSFIYKLNNVKAGRALYMPANNVKPVPNESYQIVDAGQGRPQDFTGKDVNGKFALIARGAIPFIDAAYEAEAAGAAGVIIYNNVAGPVTMEYDPYLSIPFMSTLQVDGLAMKAGLQAGKKGTVVFDGEKLETPNSNAGKMSEFTSWGPTPNLDFKPEITAPGGNIFSTLNDNGYGLMSGTSMAAPHVAGGAALVFQRVKELGLDGRDRVAFAKNLLMNTSNPVEFKKGQYVSPRRQGAGLMQLHDALSTDVMLTDQTSSEAKIALKEIKNNKITMTLQAKNFSNKAATYAVKVDVQADAVTKHKERKINVTDPNLSGSTVVTNFVKITSPKLVTVPANGVAKISVTIDTSTLKGRPEFAAFTNGFFIDGFITLTDAKADVTGNTPLVVPYFGFNGEWDNASIFDDVAWNPGTFYASTFLTDDFGQILNGGSHQQGFVPARFAFSPNGDGSRESVIPVFSLLRNAKQIEVNVLDANGKKLRTLQTGKNLVKNFNDTFPYYYDFFNEWNGEVLGKTVKDGKYQIQLRGVIDYPNAEWQSLTLPILVDTVAPTAKAALKGKTVTVTNFKDNTGGSGPDRWEILQNGVAITDDPETYEVETLAPSTTLYVLLKDLKKGDSLKAVFYDTAGNKTTVPLTGSVVDTQKPAISIISPMLLEVLNTKRVEVFGSVEDKSRITSVTVNNEKALRFDGQFFQHTLTVEDGRHDIFVKATDEAGNSLEVRSQVLVDTRPASLEILDAPEILDSTKDTAKVTFNVQDNMDAIKVYLTDSEVYSHDMSEPYGEVAFNKDITIDVPVRDPGDHEFTLKVVDAAGNVTKKPFTIMKKAKIAFTDIQSHWAKTQIEALASQNVIKGQTATLFAPQAELTRAEFATLLVRTLKLPLKESEGKFKDAGPDKTWASKEIEAAARAGIVLGMTTNTFDPKAPISRQDTAVMMIRAVEYQQALLLEGLDTTHQFADSSTISPYANEAVSQAYALGFITGREDNIFDPKAKITRGETAAVLYRALDKMKLLR</sequence>
<dbReference type="SUPFAM" id="SSF52743">
    <property type="entry name" value="Subtilisin-like"/>
    <property type="match status" value="1"/>
</dbReference>
<feature type="active site" description="Charge relay system" evidence="9">
    <location>
        <position position="250"/>
    </location>
</feature>
<evidence type="ECO:0000256" key="11">
    <source>
        <dbReference type="SAM" id="SignalP"/>
    </source>
</evidence>
<keyword evidence="2" id="KW-0134">Cell wall</keyword>
<dbReference type="PROSITE" id="PS00136">
    <property type="entry name" value="SUBTILASE_ASP"/>
    <property type="match status" value="1"/>
</dbReference>
<dbReference type="Gene3D" id="3.50.30.30">
    <property type="match status" value="1"/>
</dbReference>
<evidence type="ECO:0000313" key="14">
    <source>
        <dbReference type="Proteomes" id="UP000092661"/>
    </source>
</evidence>
<dbReference type="InterPro" id="IPR050131">
    <property type="entry name" value="Peptidase_S8_subtilisin-like"/>
</dbReference>
<gene>
    <name evidence="13" type="ORF">BBH88_07160</name>
</gene>
<keyword evidence="7 9" id="KW-0378">Hydrolase</keyword>
<dbReference type="PROSITE" id="PS00138">
    <property type="entry name" value="SUBTILASE_SER"/>
    <property type="match status" value="1"/>
</dbReference>
<dbReference type="InterPro" id="IPR010435">
    <property type="entry name" value="C5a/SBT2-like_Fn3"/>
</dbReference>
<keyword evidence="6" id="KW-0677">Repeat</keyword>
<dbReference type="InterPro" id="IPR046450">
    <property type="entry name" value="PA_dom_sf"/>
</dbReference>
<dbReference type="PROSITE" id="PS00137">
    <property type="entry name" value="SUBTILASE_HIS"/>
    <property type="match status" value="1"/>
</dbReference>
<feature type="domain" description="SLH" evidence="12">
    <location>
        <begin position="1343"/>
        <end position="1403"/>
    </location>
</feature>
<proteinExistence type="inferred from homology"/>
<name>A0ABN4RI46_9BACL</name>
<evidence type="ECO:0000256" key="5">
    <source>
        <dbReference type="ARBA" id="ARBA00022729"/>
    </source>
</evidence>
<keyword evidence="3" id="KW-0964">Secreted</keyword>
<dbReference type="CDD" id="cd07475">
    <property type="entry name" value="Peptidases_S8_C5a_Peptidase"/>
    <property type="match status" value="1"/>
</dbReference>
<dbReference type="Pfam" id="PF00082">
    <property type="entry name" value="Peptidase_S8"/>
    <property type="match status" value="1"/>
</dbReference>
<dbReference type="Pfam" id="PF09136">
    <property type="entry name" value="Glucodextran_B"/>
    <property type="match status" value="1"/>
</dbReference>
<evidence type="ECO:0000259" key="12">
    <source>
        <dbReference type="PROSITE" id="PS51272"/>
    </source>
</evidence>
<dbReference type="Pfam" id="PF02225">
    <property type="entry name" value="PA"/>
    <property type="match status" value="1"/>
</dbReference>
<comment type="similarity">
    <text evidence="1 9 10">Belongs to the peptidase S8 family.</text>
</comment>
<dbReference type="InterPro" id="IPR022398">
    <property type="entry name" value="Peptidase_S8_His-AS"/>
</dbReference>
<dbReference type="SUPFAM" id="SSF52025">
    <property type="entry name" value="PA domain"/>
    <property type="match status" value="1"/>
</dbReference>
<dbReference type="InterPro" id="IPR000209">
    <property type="entry name" value="Peptidase_S8/S53_dom"/>
</dbReference>
<evidence type="ECO:0000256" key="8">
    <source>
        <dbReference type="ARBA" id="ARBA00022825"/>
    </source>
</evidence>
<organism evidence="13 14">
    <name type="scientific">Planococcus antarcticus DSM 14505</name>
    <dbReference type="NCBI Taxonomy" id="1185653"/>
    <lineage>
        <taxon>Bacteria</taxon>
        <taxon>Bacillati</taxon>
        <taxon>Bacillota</taxon>
        <taxon>Bacilli</taxon>
        <taxon>Bacillales</taxon>
        <taxon>Caryophanaceae</taxon>
        <taxon>Planococcus</taxon>
    </lineage>
</organism>
<dbReference type="Proteomes" id="UP000092661">
    <property type="component" value="Chromosome"/>
</dbReference>
<accession>A0ABN4RI46</accession>
<reference evidence="13" key="1">
    <citation type="submission" date="2016-10" db="EMBL/GenBank/DDBJ databases">
        <authorList>
            <person name="See-Too W.S."/>
        </authorList>
    </citation>
    <scope>NUCLEOTIDE SEQUENCE</scope>
    <source>
        <strain evidence="13">DSM 14505</strain>
    </source>
</reference>
<dbReference type="InterPro" id="IPR001119">
    <property type="entry name" value="SLH_dom"/>
</dbReference>
<keyword evidence="5 11" id="KW-0732">Signal</keyword>
<dbReference type="CDD" id="cd02133">
    <property type="entry name" value="PA_C5a_like"/>
    <property type="match status" value="1"/>
</dbReference>
<dbReference type="Pfam" id="PF05922">
    <property type="entry name" value="Inhibitor_I9"/>
    <property type="match status" value="1"/>
</dbReference>
<dbReference type="EMBL" id="CP016534">
    <property type="protein sequence ID" value="ANU10096.1"/>
    <property type="molecule type" value="Genomic_DNA"/>
</dbReference>
<dbReference type="InterPro" id="IPR034216">
    <property type="entry name" value="C5a_Peptidase"/>
</dbReference>
<dbReference type="InterPro" id="IPR023828">
    <property type="entry name" value="Peptidase_S8_Ser-AS"/>
</dbReference>
<protein>
    <submittedName>
        <fullName evidence="13">Lactocepin</fullName>
    </submittedName>
</protein>
<dbReference type="InterPro" id="IPR023827">
    <property type="entry name" value="Peptidase_S8_Asp-AS"/>
</dbReference>
<dbReference type="InterPro" id="IPR013783">
    <property type="entry name" value="Ig-like_fold"/>
</dbReference>
<evidence type="ECO:0000256" key="6">
    <source>
        <dbReference type="ARBA" id="ARBA00022737"/>
    </source>
</evidence>